<comment type="caution">
    <text evidence="2">The sequence shown here is derived from an EMBL/GenBank/DDBJ whole genome shotgun (WGS) entry which is preliminary data.</text>
</comment>
<dbReference type="RefSeq" id="WP_222578498.1">
    <property type="nucleotide sequence ID" value="NZ_JAHVHU010000002.1"/>
</dbReference>
<organism evidence="2 3">
    <name type="scientific">Membranihabitans marinus</name>
    <dbReference type="NCBI Taxonomy" id="1227546"/>
    <lineage>
        <taxon>Bacteria</taxon>
        <taxon>Pseudomonadati</taxon>
        <taxon>Bacteroidota</taxon>
        <taxon>Saprospiria</taxon>
        <taxon>Saprospirales</taxon>
        <taxon>Saprospiraceae</taxon>
        <taxon>Membranihabitans</taxon>
    </lineage>
</organism>
<dbReference type="Proteomes" id="UP000753961">
    <property type="component" value="Unassembled WGS sequence"/>
</dbReference>
<feature type="signal peptide" evidence="1">
    <location>
        <begin position="1"/>
        <end position="19"/>
    </location>
</feature>
<evidence type="ECO:0000256" key="1">
    <source>
        <dbReference type="SAM" id="SignalP"/>
    </source>
</evidence>
<dbReference type="Pfam" id="PF19494">
    <property type="entry name" value="DUF6029"/>
    <property type="match status" value="2"/>
</dbReference>
<dbReference type="AlphaFoldDB" id="A0A953LBS6"/>
<evidence type="ECO:0000313" key="2">
    <source>
        <dbReference type="EMBL" id="MBY5956984.1"/>
    </source>
</evidence>
<evidence type="ECO:0000313" key="3">
    <source>
        <dbReference type="Proteomes" id="UP000753961"/>
    </source>
</evidence>
<gene>
    <name evidence="2" type="ORF">KUV50_02475</name>
</gene>
<protein>
    <recommendedName>
        <fullName evidence="4">Capsule assembly protein Wzi</fullName>
    </recommendedName>
</protein>
<proteinExistence type="predicted"/>
<accession>A0A953LBS6</accession>
<dbReference type="InterPro" id="IPR046070">
    <property type="entry name" value="DUF6029"/>
</dbReference>
<sequence>MNKIIQFLIILVITLPVAAQDTKSSWNIDGLWTGQVNGAVKDTKIGAANTPFYEDHKWGAESWLTLQAYNQNWRIETRLDGYQNSILRNPEDAYTAYGVGYFNIKYATSKFSIEGGHFYEQIGQGLIMRSYRDLSLLIDNSIFGLKAKWYMAGDQSIMLYAGRPKSDFSLQNLFNGGGEYRKNWTLKNVYLSSGVGVSWKRYSNSFTDDLIDELRFYHPSDKVALYRNGLLGTVFHEMNAGPFTWNVEVAVKYHDPYYNAEESRQLITGENILGRFETKPGQALYTQLALDLAKVSLSLEGKYIRRFINKSDPFSFDYRNDLNFIPPATDIRTYRLKSRYIPATQFLGEQSLNLTVFLPLEDHLLEWRNSLILQLDGARLYDDYDLKWTWNGDRDRWVGGMMYQIYNQSVYEGKGGHKVIHSVIPYVEYYTTWGKNKSLKTESQALLTRQDKGSLYFLGMEYAWNTHWTLSGSGMLESKASIVYPTMGLFYRKGSGRYGLSFVKQLEGYVCSGGICRYEPAFSGFQFEFQQRL</sequence>
<feature type="chain" id="PRO_5037624170" description="Capsule assembly protein Wzi" evidence="1">
    <location>
        <begin position="20"/>
        <end position="533"/>
    </location>
</feature>
<keyword evidence="3" id="KW-1185">Reference proteome</keyword>
<dbReference type="EMBL" id="JAHVHU010000002">
    <property type="protein sequence ID" value="MBY5956984.1"/>
    <property type="molecule type" value="Genomic_DNA"/>
</dbReference>
<reference evidence="2" key="1">
    <citation type="submission" date="2021-06" db="EMBL/GenBank/DDBJ databases">
        <title>44 bacteria genomes isolated from Dapeng, Shenzhen.</title>
        <authorList>
            <person name="Zheng W."/>
            <person name="Yu S."/>
            <person name="Huang Y."/>
        </authorList>
    </citation>
    <scope>NUCLEOTIDE SEQUENCE</scope>
    <source>
        <strain evidence="2">DP5N28-2</strain>
    </source>
</reference>
<name>A0A953LBS6_9BACT</name>
<evidence type="ECO:0008006" key="4">
    <source>
        <dbReference type="Google" id="ProtNLM"/>
    </source>
</evidence>
<keyword evidence="1" id="KW-0732">Signal</keyword>